<organism evidence="1">
    <name type="scientific">Brassica oleracea</name>
    <name type="common">Wild cabbage</name>
    <dbReference type="NCBI Taxonomy" id="3712"/>
    <lineage>
        <taxon>Eukaryota</taxon>
        <taxon>Viridiplantae</taxon>
        <taxon>Streptophyta</taxon>
        <taxon>Embryophyta</taxon>
        <taxon>Tracheophyta</taxon>
        <taxon>Spermatophyta</taxon>
        <taxon>Magnoliopsida</taxon>
        <taxon>eudicotyledons</taxon>
        <taxon>Gunneridae</taxon>
        <taxon>Pentapetalae</taxon>
        <taxon>rosids</taxon>
        <taxon>malvids</taxon>
        <taxon>Brassicales</taxon>
        <taxon>Brassicaceae</taxon>
        <taxon>Brassiceae</taxon>
        <taxon>Brassica</taxon>
    </lineage>
</organism>
<proteinExistence type="predicted"/>
<reference evidence="1" key="1">
    <citation type="submission" date="2018-11" db="EMBL/GenBank/DDBJ databases">
        <authorList>
            <consortium name="Genoscope - CEA"/>
            <person name="William W."/>
        </authorList>
    </citation>
    <scope>NUCLEOTIDE SEQUENCE</scope>
</reference>
<evidence type="ECO:0000313" key="1">
    <source>
        <dbReference type="EMBL" id="VDD42945.1"/>
    </source>
</evidence>
<accession>A0A3P6FBX9</accession>
<name>A0A3P6FBX9_BRAOL</name>
<protein>
    <submittedName>
        <fullName evidence="1">Uncharacterized protein</fullName>
    </submittedName>
</protein>
<dbReference type="AlphaFoldDB" id="A0A3P6FBX9"/>
<sequence length="88" mass="9580">MVSARLVECPESPEVVCTKPIPEMMFAAGEEPVGVRVLTYQSPGAIKRILNTLEAEEVEIIRRSAFGKIIDITKTAFSLGGLLSVYVI</sequence>
<gene>
    <name evidence="1" type="ORF">BOLC5T30492H</name>
</gene>
<dbReference type="EMBL" id="LR031877">
    <property type="protein sequence ID" value="VDD42945.1"/>
    <property type="molecule type" value="Genomic_DNA"/>
</dbReference>